<evidence type="ECO:0000256" key="4">
    <source>
        <dbReference type="ARBA" id="ARBA00023033"/>
    </source>
</evidence>
<dbReference type="PANTHER" id="PTHR30011:SF16">
    <property type="entry name" value="C2H2 FINGER DOMAIN TRANSCRIPTION FACTOR (EUROFUNG)-RELATED"/>
    <property type="match status" value="1"/>
</dbReference>
<feature type="domain" description="Luciferase-like" evidence="6">
    <location>
        <begin position="1"/>
        <end position="101"/>
    </location>
</feature>
<protein>
    <recommendedName>
        <fullName evidence="6">Luciferase-like domain-containing protein</fullName>
    </recommendedName>
</protein>
<sequence>MAQALERACFDYVIIEDKLMVPESYGGSSERALRQGMVVPKHDPVPLAVAMGLATSHLGIVATLSTMAYPPFMTARLASTTDSMLGGRFGWDIVTSAEQPGSPEFRHGEATSEGRPLRDGRRVRRRRPAAVRLMGCGRRRTRP</sequence>
<evidence type="ECO:0000256" key="3">
    <source>
        <dbReference type="ARBA" id="ARBA00023002"/>
    </source>
</evidence>
<evidence type="ECO:0000259" key="6">
    <source>
        <dbReference type="Pfam" id="PF00296"/>
    </source>
</evidence>
<dbReference type="GO" id="GO:0016705">
    <property type="term" value="F:oxidoreductase activity, acting on paired donors, with incorporation or reduction of molecular oxygen"/>
    <property type="evidence" value="ECO:0007669"/>
    <property type="project" value="InterPro"/>
</dbReference>
<keyword evidence="2" id="KW-0288">FMN</keyword>
<keyword evidence="3" id="KW-0560">Oxidoreductase</keyword>
<feature type="region of interest" description="Disordered" evidence="5">
    <location>
        <begin position="98"/>
        <end position="127"/>
    </location>
</feature>
<dbReference type="InterPro" id="IPR051260">
    <property type="entry name" value="Diverse_substr_monoxygenases"/>
</dbReference>
<dbReference type="InterPro" id="IPR011251">
    <property type="entry name" value="Luciferase-like_dom"/>
</dbReference>
<gene>
    <name evidence="7" type="ORF">SVIO_108860</name>
</gene>
<evidence type="ECO:0000256" key="5">
    <source>
        <dbReference type="SAM" id="MobiDB-lite"/>
    </source>
</evidence>
<dbReference type="AlphaFoldDB" id="A0A4D4LQA2"/>
<dbReference type="Gene3D" id="3.20.20.30">
    <property type="entry name" value="Luciferase-like domain"/>
    <property type="match status" value="1"/>
</dbReference>
<evidence type="ECO:0000256" key="1">
    <source>
        <dbReference type="ARBA" id="ARBA00022630"/>
    </source>
</evidence>
<reference evidence="7 8" key="1">
    <citation type="journal article" date="2020" name="Int. J. Syst. Evol. Microbiol.">
        <title>Reclassification of Streptomyces castelarensis and Streptomyces sporoclivatus as later heterotypic synonyms of Streptomyces antimycoticus.</title>
        <authorList>
            <person name="Komaki H."/>
            <person name="Tamura T."/>
        </authorList>
    </citation>
    <scope>NUCLEOTIDE SEQUENCE [LARGE SCALE GENOMIC DNA]</scope>
    <source>
        <strain evidence="7 8">NBRC 13459</strain>
    </source>
</reference>
<keyword evidence="8" id="KW-1185">Reference proteome</keyword>
<feature type="compositionally biased region" description="Basic and acidic residues" evidence="5">
    <location>
        <begin position="104"/>
        <end position="120"/>
    </location>
</feature>
<dbReference type="SUPFAM" id="SSF51679">
    <property type="entry name" value="Bacterial luciferase-like"/>
    <property type="match status" value="1"/>
</dbReference>
<proteinExistence type="predicted"/>
<dbReference type="Proteomes" id="UP000301309">
    <property type="component" value="Unassembled WGS sequence"/>
</dbReference>
<keyword evidence="1" id="KW-0285">Flavoprotein</keyword>
<comment type="caution">
    <text evidence="7">The sequence shown here is derived from an EMBL/GenBank/DDBJ whole genome shotgun (WGS) entry which is preliminary data.</text>
</comment>
<dbReference type="GO" id="GO:0004497">
    <property type="term" value="F:monooxygenase activity"/>
    <property type="evidence" value="ECO:0007669"/>
    <property type="project" value="UniProtKB-KW"/>
</dbReference>
<keyword evidence="4" id="KW-0503">Monooxygenase</keyword>
<evidence type="ECO:0000256" key="2">
    <source>
        <dbReference type="ARBA" id="ARBA00022643"/>
    </source>
</evidence>
<evidence type="ECO:0000313" key="8">
    <source>
        <dbReference type="Proteomes" id="UP000301309"/>
    </source>
</evidence>
<name>A0A4D4LQA2_STRVO</name>
<dbReference type="InterPro" id="IPR036661">
    <property type="entry name" value="Luciferase-like_sf"/>
</dbReference>
<evidence type="ECO:0000313" key="7">
    <source>
        <dbReference type="EMBL" id="GDY60263.1"/>
    </source>
</evidence>
<accession>A0A4D4LQA2</accession>
<organism evidence="7 8">
    <name type="scientific">Streptomyces violaceusniger</name>
    <dbReference type="NCBI Taxonomy" id="68280"/>
    <lineage>
        <taxon>Bacteria</taxon>
        <taxon>Bacillati</taxon>
        <taxon>Actinomycetota</taxon>
        <taxon>Actinomycetes</taxon>
        <taxon>Kitasatosporales</taxon>
        <taxon>Streptomycetaceae</taxon>
        <taxon>Streptomyces</taxon>
        <taxon>Streptomyces violaceusniger group</taxon>
    </lineage>
</organism>
<dbReference type="PANTHER" id="PTHR30011">
    <property type="entry name" value="ALKANESULFONATE MONOOXYGENASE-RELATED"/>
    <property type="match status" value="1"/>
</dbReference>
<dbReference type="EMBL" id="BJHW01000002">
    <property type="protein sequence ID" value="GDY60263.1"/>
    <property type="molecule type" value="Genomic_DNA"/>
</dbReference>
<dbReference type="Pfam" id="PF00296">
    <property type="entry name" value="Bac_luciferase"/>
    <property type="match status" value="1"/>
</dbReference>